<feature type="signal peptide" evidence="4">
    <location>
        <begin position="1"/>
        <end position="27"/>
    </location>
</feature>
<sequence length="943" mass="102215">MRIKLDGRMARGLGVALFGLALAVGQAQPLPPPAAAKAKPAAARAVAPAPAAVVALPERVRELGGIEEYRLPNGLQVLLFPDSTQTTTTVNITYRVGSRHEAPGEYGMAHLLEHMLFKGTERQKDIPGQMAQRGVRFNGTTTVDRTNYFASFNANADTLAFLLDLEADRMANSRVAKADLDTEMTVVRNEFERGENQPFAVLSQRVNAAAFAWHPYGHATIGPRSDIENVPIEKLQAFYKRYYRPDNATLLIAGQFDKAATLALISRHFGALAKPATPVPQPYTVEPAQDGERTVVVRRVGGQPILLASYHVPAITHPDTAPLIVYGLLMSLQPSGQLFKQLVEPKLAVAAGIGGAGGADPGTVSAFAVLPPDADVAKIETQLLDLAEGRGDGRSVKPFDESELARVRDIAVNSYRQQMKNPEALIQQISGLIAAGDWRLLFQLMEDIPKVTLADVERVRAAYFRPANRTLGRYLPADKIERVDIPAAPSLSARLASLQGPPKVEEGEQLEPVPAVLESRTKRATLPSGIALHTLQKQTRGNTVVVQMQLRWGERDATFARNGTGLVGQLMDEGSASYTRQQLQDALIKLRASFNATSYDQGASIFISAERDTLLPALRVAADALRKPLLPQDAFDREIKAAIAGIEASRQEPGVLRQEATRAHYNKARGVNLGHPDYVMSVDERIANLKATTLDDVKRFYADYWSANDAHVSAVGALPDGLAAEIDRLFGDWKKPAAPRYVRHIQQHVAVPPARFDAIARDKANAIVRLHETLPLNSEDPDYPALELAVHIFGGGGLESRLSERVRQKEGLTYGIGASLSAGYWGNAGSFAVQASYAPDKRERVIAVVQEEVARMGTQGVTAAELARAKKDILEGRKQGRADPGALAGGLTSLAERGETWAIAQKRDEALAAVTVEQANAAWRKHIDAKNFIISTAGDFKNP</sequence>
<dbReference type="GO" id="GO:0008233">
    <property type="term" value="F:peptidase activity"/>
    <property type="evidence" value="ECO:0007669"/>
    <property type="project" value="UniProtKB-KW"/>
</dbReference>
<dbReference type="Pfam" id="PF00675">
    <property type="entry name" value="Peptidase_M16"/>
    <property type="match status" value="2"/>
</dbReference>
<accession>A0ABU1Z5M2</accession>
<dbReference type="Gene3D" id="3.30.830.10">
    <property type="entry name" value="Metalloenzyme, LuxS/M16 peptidase-like"/>
    <property type="match status" value="4"/>
</dbReference>
<dbReference type="PANTHER" id="PTHR11851">
    <property type="entry name" value="METALLOPROTEASE"/>
    <property type="match status" value="1"/>
</dbReference>
<comment type="cofactor">
    <cofactor evidence="1">
        <name>Zn(2+)</name>
        <dbReference type="ChEBI" id="CHEBI:29105"/>
    </cofactor>
</comment>
<evidence type="ECO:0000256" key="3">
    <source>
        <dbReference type="RuleBase" id="RU004447"/>
    </source>
</evidence>
<keyword evidence="7" id="KW-0378">Hydrolase</keyword>
<dbReference type="InterPro" id="IPR001431">
    <property type="entry name" value="Pept_M16_Zn_BS"/>
</dbReference>
<keyword evidence="7" id="KW-0645">Protease</keyword>
<evidence type="ECO:0000256" key="4">
    <source>
        <dbReference type="SAM" id="SignalP"/>
    </source>
</evidence>
<dbReference type="InterPro" id="IPR011765">
    <property type="entry name" value="Pept_M16_N"/>
</dbReference>
<evidence type="ECO:0000256" key="2">
    <source>
        <dbReference type="ARBA" id="ARBA00007261"/>
    </source>
</evidence>
<evidence type="ECO:0000313" key="8">
    <source>
        <dbReference type="Proteomes" id="UP001180536"/>
    </source>
</evidence>
<feature type="domain" description="Peptidase M16 C-terminal" evidence="6">
    <location>
        <begin position="231"/>
        <end position="389"/>
    </location>
</feature>
<dbReference type="InterPro" id="IPR011249">
    <property type="entry name" value="Metalloenz_LuxS/M16"/>
</dbReference>
<gene>
    <name evidence="7" type="ORF">J2X16_001231</name>
</gene>
<dbReference type="RefSeq" id="WP_310342828.1">
    <property type="nucleotide sequence ID" value="NZ_JAVDXQ010000002.1"/>
</dbReference>
<comment type="caution">
    <text evidence="7">The sequence shown here is derived from an EMBL/GenBank/DDBJ whole genome shotgun (WGS) entry which is preliminary data.</text>
</comment>
<dbReference type="PANTHER" id="PTHR11851:SF49">
    <property type="entry name" value="MITOCHONDRIAL-PROCESSING PEPTIDASE SUBUNIT ALPHA"/>
    <property type="match status" value="1"/>
</dbReference>
<evidence type="ECO:0000259" key="6">
    <source>
        <dbReference type="Pfam" id="PF05193"/>
    </source>
</evidence>
<dbReference type="SUPFAM" id="SSF63411">
    <property type="entry name" value="LuxS/MPP-like metallohydrolase"/>
    <property type="match status" value="4"/>
</dbReference>
<reference evidence="7 8" key="1">
    <citation type="submission" date="2023-07" db="EMBL/GenBank/DDBJ databases">
        <title>Sorghum-associated microbial communities from plants grown in Nebraska, USA.</title>
        <authorList>
            <person name="Schachtman D."/>
        </authorList>
    </citation>
    <scope>NUCLEOTIDE SEQUENCE [LARGE SCALE GENOMIC DNA]</scope>
    <source>
        <strain evidence="7 8">BE310</strain>
    </source>
</reference>
<keyword evidence="8" id="KW-1185">Reference proteome</keyword>
<evidence type="ECO:0000259" key="5">
    <source>
        <dbReference type="Pfam" id="PF00675"/>
    </source>
</evidence>
<dbReference type="EC" id="3.4.24.-" evidence="7"/>
<dbReference type="PROSITE" id="PS00143">
    <property type="entry name" value="INSULINASE"/>
    <property type="match status" value="1"/>
</dbReference>
<feature type="domain" description="Peptidase M16 N-terminal" evidence="5">
    <location>
        <begin position="537"/>
        <end position="666"/>
    </location>
</feature>
<feature type="domain" description="Peptidase M16 C-terminal" evidence="6">
    <location>
        <begin position="693"/>
        <end position="871"/>
    </location>
</feature>
<protein>
    <submittedName>
        <fullName evidence="7">Zinc protease</fullName>
        <ecNumber evidence="7">3.4.24.-</ecNumber>
    </submittedName>
</protein>
<name>A0ABU1Z5M2_9BURK</name>
<dbReference type="InterPro" id="IPR050361">
    <property type="entry name" value="MPP/UQCRC_Complex"/>
</dbReference>
<dbReference type="Proteomes" id="UP001180536">
    <property type="component" value="Unassembled WGS sequence"/>
</dbReference>
<feature type="chain" id="PRO_5045606998" evidence="4">
    <location>
        <begin position="28"/>
        <end position="943"/>
    </location>
</feature>
<keyword evidence="4" id="KW-0732">Signal</keyword>
<organism evidence="7 8">
    <name type="scientific">Pelomonas aquatica</name>
    <dbReference type="NCBI Taxonomy" id="431058"/>
    <lineage>
        <taxon>Bacteria</taxon>
        <taxon>Pseudomonadati</taxon>
        <taxon>Pseudomonadota</taxon>
        <taxon>Betaproteobacteria</taxon>
        <taxon>Burkholderiales</taxon>
        <taxon>Sphaerotilaceae</taxon>
        <taxon>Roseateles</taxon>
    </lineage>
</organism>
<evidence type="ECO:0000313" key="7">
    <source>
        <dbReference type="EMBL" id="MDR7295892.1"/>
    </source>
</evidence>
<dbReference type="InterPro" id="IPR007863">
    <property type="entry name" value="Peptidase_M16_C"/>
</dbReference>
<dbReference type="Pfam" id="PF05193">
    <property type="entry name" value="Peptidase_M16_C"/>
    <property type="match status" value="2"/>
</dbReference>
<comment type="similarity">
    <text evidence="2 3">Belongs to the peptidase M16 family.</text>
</comment>
<dbReference type="EMBL" id="JAVDXQ010000002">
    <property type="protein sequence ID" value="MDR7295892.1"/>
    <property type="molecule type" value="Genomic_DNA"/>
</dbReference>
<evidence type="ECO:0000256" key="1">
    <source>
        <dbReference type="ARBA" id="ARBA00001947"/>
    </source>
</evidence>
<feature type="domain" description="Peptidase M16 N-terminal" evidence="5">
    <location>
        <begin position="79"/>
        <end position="223"/>
    </location>
</feature>
<proteinExistence type="inferred from homology"/>
<dbReference type="GO" id="GO:0006508">
    <property type="term" value="P:proteolysis"/>
    <property type="evidence" value="ECO:0007669"/>
    <property type="project" value="UniProtKB-KW"/>
</dbReference>